<keyword evidence="3" id="KW-0238">DNA-binding</keyword>
<evidence type="ECO:0000259" key="7">
    <source>
        <dbReference type="PROSITE" id="PS51968"/>
    </source>
</evidence>
<keyword evidence="9" id="KW-1185">Reference proteome</keyword>
<dbReference type="Pfam" id="PF25416">
    <property type="entry name" value="GRHL1_C"/>
    <property type="match status" value="1"/>
</dbReference>
<comment type="caution">
    <text evidence="8">The sequence shown here is derived from an EMBL/GenBank/DDBJ whole genome shotgun (WGS) entry which is preliminary data.</text>
</comment>
<dbReference type="InterPro" id="IPR057520">
    <property type="entry name" value="GRHL1/CP2_C"/>
</dbReference>
<dbReference type="GO" id="GO:0005634">
    <property type="term" value="C:nucleus"/>
    <property type="evidence" value="ECO:0007669"/>
    <property type="project" value="UniProtKB-SubCell"/>
</dbReference>
<dbReference type="PANTHER" id="PTHR11037">
    <property type="entry name" value="TRANSCRIPTION FACTOR CP2"/>
    <property type="match status" value="1"/>
</dbReference>
<feature type="compositionally biased region" description="Pro residues" evidence="6">
    <location>
        <begin position="434"/>
        <end position="443"/>
    </location>
</feature>
<dbReference type="Pfam" id="PF04516">
    <property type="entry name" value="CP2"/>
    <property type="match status" value="1"/>
</dbReference>
<feature type="domain" description="Grh/CP2 DB" evidence="7">
    <location>
        <begin position="132"/>
        <end position="382"/>
    </location>
</feature>
<dbReference type="Proteomes" id="UP001150569">
    <property type="component" value="Unassembled WGS sequence"/>
</dbReference>
<dbReference type="InterPro" id="IPR040167">
    <property type="entry name" value="TF_CP2-like"/>
</dbReference>
<dbReference type="AlphaFoldDB" id="A0A9W8AA72"/>
<evidence type="ECO:0000256" key="1">
    <source>
        <dbReference type="ARBA" id="ARBA00004123"/>
    </source>
</evidence>
<feature type="region of interest" description="Disordered" evidence="6">
    <location>
        <begin position="413"/>
        <end position="454"/>
    </location>
</feature>
<organism evidence="8 9">
    <name type="scientific">Tieghemiomyces parasiticus</name>
    <dbReference type="NCBI Taxonomy" id="78921"/>
    <lineage>
        <taxon>Eukaryota</taxon>
        <taxon>Fungi</taxon>
        <taxon>Fungi incertae sedis</taxon>
        <taxon>Zoopagomycota</taxon>
        <taxon>Kickxellomycotina</taxon>
        <taxon>Dimargaritomycetes</taxon>
        <taxon>Dimargaritales</taxon>
        <taxon>Dimargaritaceae</taxon>
        <taxon>Tieghemiomyces</taxon>
    </lineage>
</organism>
<evidence type="ECO:0000256" key="6">
    <source>
        <dbReference type="SAM" id="MobiDB-lite"/>
    </source>
</evidence>
<dbReference type="PANTHER" id="PTHR11037:SF20">
    <property type="entry name" value="PROTEIN GRAINYHEAD"/>
    <property type="match status" value="1"/>
</dbReference>
<evidence type="ECO:0000256" key="4">
    <source>
        <dbReference type="ARBA" id="ARBA00023163"/>
    </source>
</evidence>
<dbReference type="InterPro" id="IPR007604">
    <property type="entry name" value="CP2"/>
</dbReference>
<dbReference type="PROSITE" id="PS51968">
    <property type="entry name" value="GRH_CP2_DB"/>
    <property type="match status" value="1"/>
</dbReference>
<reference evidence="8" key="1">
    <citation type="submission" date="2022-07" db="EMBL/GenBank/DDBJ databases">
        <title>Phylogenomic reconstructions and comparative analyses of Kickxellomycotina fungi.</title>
        <authorList>
            <person name="Reynolds N.K."/>
            <person name="Stajich J.E."/>
            <person name="Barry K."/>
            <person name="Grigoriev I.V."/>
            <person name="Crous P."/>
            <person name="Smith M.E."/>
        </authorList>
    </citation>
    <scope>NUCLEOTIDE SEQUENCE</scope>
    <source>
        <strain evidence="8">RSA 861</strain>
    </source>
</reference>
<gene>
    <name evidence="8" type="ORF">IWQ60_003510</name>
</gene>
<proteinExistence type="predicted"/>
<evidence type="ECO:0000256" key="2">
    <source>
        <dbReference type="ARBA" id="ARBA00023015"/>
    </source>
</evidence>
<keyword evidence="5" id="KW-0539">Nucleus</keyword>
<evidence type="ECO:0000313" key="8">
    <source>
        <dbReference type="EMBL" id="KAJ1926774.1"/>
    </source>
</evidence>
<accession>A0A9W8AA72</accession>
<name>A0A9W8AA72_9FUNG</name>
<feature type="compositionally biased region" description="Basic residues" evidence="6">
    <location>
        <begin position="420"/>
        <end position="431"/>
    </location>
</feature>
<feature type="region of interest" description="Disordered" evidence="6">
    <location>
        <begin position="1"/>
        <end position="21"/>
    </location>
</feature>
<dbReference type="OrthoDB" id="7680836at2759"/>
<keyword evidence="2" id="KW-0805">Transcription regulation</keyword>
<evidence type="ECO:0000313" key="9">
    <source>
        <dbReference type="Proteomes" id="UP001150569"/>
    </source>
</evidence>
<evidence type="ECO:0000256" key="3">
    <source>
        <dbReference type="ARBA" id="ARBA00023125"/>
    </source>
</evidence>
<dbReference type="GO" id="GO:0000978">
    <property type="term" value="F:RNA polymerase II cis-regulatory region sequence-specific DNA binding"/>
    <property type="evidence" value="ECO:0007669"/>
    <property type="project" value="TreeGrafter"/>
</dbReference>
<dbReference type="GO" id="GO:0001228">
    <property type="term" value="F:DNA-binding transcription activator activity, RNA polymerase II-specific"/>
    <property type="evidence" value="ECO:0007669"/>
    <property type="project" value="TreeGrafter"/>
</dbReference>
<sequence>MRTSQALPTPGESPRRPVGDLTLPDINAAQLMAGSATGHLPIPLSAPSVDNLPRASQAAGLPPGNLVAHPQFQTVTSSTRPDLSFSDPFGSGGGVPGGSGHPAFSTASASAHFTSMPTGYLGHPDFKSEPAQLSPGAYHLSFSSTTATLASHPLSSGTGGGGQFDPASHSGGMMADSMTRQLMMMGKPPGPENSVAPLPTDRVFKAQVVITFHEEHHRREAERLWRVWAEKQLGQQSPRVVEIDLAASVNITVVDDRYFDRISFTWRGPELARVALQFNFLSTDFTNLKGIKGIPLRLVVQSWAEPGHQAPVETNYALLKSFRDKGAERKYKDETRQFAKLYSNPQRSSETGEAADEGHYPRHSFTVFNQSTSPTEVADPLSVDLLIAESSPIRTTARPIPWRDKYMGSPEYVSSSLKSPRLHHGRPHAMHPPHQLPPPPPSPLTSTTHHLRGADRPIRPCQCQVTDRDPTYYPNLQRKYLLCLYVQFSGDDFYRAVYLERVSADHLRHQLSIKMGYQPGDLVEIRRQTERGHVVALDDDAVRHMDDEQAMAVEVRSLTTDPNRYTVTLYY</sequence>
<feature type="region of interest" description="Disordered" evidence="6">
    <location>
        <begin position="151"/>
        <end position="173"/>
    </location>
</feature>
<protein>
    <recommendedName>
        <fullName evidence="7">Grh/CP2 DB domain-containing protein</fullName>
    </recommendedName>
</protein>
<dbReference type="EMBL" id="JANBPT010000151">
    <property type="protein sequence ID" value="KAJ1926774.1"/>
    <property type="molecule type" value="Genomic_DNA"/>
</dbReference>
<comment type="subcellular location">
    <subcellularLocation>
        <location evidence="1">Nucleus</location>
    </subcellularLocation>
</comment>
<evidence type="ECO:0000256" key="5">
    <source>
        <dbReference type="ARBA" id="ARBA00023242"/>
    </source>
</evidence>
<keyword evidence="4" id="KW-0804">Transcription</keyword>